<feature type="domain" description="Rhodopsin" evidence="7">
    <location>
        <begin position="34"/>
        <end position="268"/>
    </location>
</feature>
<accession>A0A2T4BMM2</accession>
<comment type="subcellular location">
    <subcellularLocation>
        <location evidence="1">Membrane</location>
        <topology evidence="1">Multi-pass membrane protein</topology>
    </subcellularLocation>
</comment>
<keyword evidence="4 6" id="KW-0472">Membrane</keyword>
<dbReference type="InterPro" id="IPR052337">
    <property type="entry name" value="SAT4-like"/>
</dbReference>
<dbReference type="Pfam" id="PF20684">
    <property type="entry name" value="Fung_rhodopsin"/>
    <property type="match status" value="1"/>
</dbReference>
<keyword evidence="3 6" id="KW-1133">Transmembrane helix</keyword>
<feature type="transmembrane region" description="Helical" evidence="6">
    <location>
        <begin position="209"/>
        <end position="232"/>
    </location>
</feature>
<feature type="transmembrane region" description="Helical" evidence="6">
    <location>
        <begin position="50"/>
        <end position="73"/>
    </location>
</feature>
<comment type="similarity">
    <text evidence="5">Belongs to the SAT4 family.</text>
</comment>
<reference evidence="9" key="1">
    <citation type="submission" date="2016-07" db="EMBL/GenBank/DDBJ databases">
        <title>Multiple horizontal gene transfer events from other fungi enriched the ability of initially mycotrophic Trichoderma (Ascomycota) to feed on dead plant biomass.</title>
        <authorList>
            <consortium name="DOE Joint Genome Institute"/>
            <person name="Atanasova L."/>
            <person name="Chenthamara K."/>
            <person name="Zhang J."/>
            <person name="Grujic M."/>
            <person name="Henrissat B."/>
            <person name="Kuo A."/>
            <person name="Aerts A."/>
            <person name="Salamov A."/>
            <person name="Lipzen A."/>
            <person name="Labutti K."/>
            <person name="Barry K."/>
            <person name="Miao Y."/>
            <person name="Rahimi M.J."/>
            <person name="Shen Q."/>
            <person name="Grigoriev I.V."/>
            <person name="Kubicek C.P."/>
            <person name="Druzhinina I.S."/>
        </authorList>
    </citation>
    <scope>NUCLEOTIDE SEQUENCE [LARGE SCALE GENOMIC DNA]</scope>
    <source>
        <strain evidence="9">TUCIM 6016</strain>
    </source>
</reference>
<evidence type="ECO:0000313" key="9">
    <source>
        <dbReference type="Proteomes" id="UP000241546"/>
    </source>
</evidence>
<dbReference type="GeneID" id="36601939"/>
<organism evidence="8 9">
    <name type="scientific">Trichoderma citrinoviride</name>
    <dbReference type="NCBI Taxonomy" id="58853"/>
    <lineage>
        <taxon>Eukaryota</taxon>
        <taxon>Fungi</taxon>
        <taxon>Dikarya</taxon>
        <taxon>Ascomycota</taxon>
        <taxon>Pezizomycotina</taxon>
        <taxon>Sordariomycetes</taxon>
        <taxon>Hypocreomycetidae</taxon>
        <taxon>Hypocreales</taxon>
        <taxon>Hypocreaceae</taxon>
        <taxon>Trichoderma</taxon>
    </lineage>
</organism>
<proteinExistence type="inferred from homology"/>
<keyword evidence="2 6" id="KW-0812">Transmembrane</keyword>
<dbReference type="EMBL" id="KZ680207">
    <property type="protein sequence ID" value="PTB70530.1"/>
    <property type="molecule type" value="Genomic_DNA"/>
</dbReference>
<dbReference type="GO" id="GO:0016020">
    <property type="term" value="C:membrane"/>
    <property type="evidence" value="ECO:0007669"/>
    <property type="project" value="UniProtKB-SubCell"/>
</dbReference>
<evidence type="ECO:0000256" key="6">
    <source>
        <dbReference type="SAM" id="Phobius"/>
    </source>
</evidence>
<dbReference type="AlphaFoldDB" id="A0A2T4BMM2"/>
<evidence type="ECO:0000256" key="2">
    <source>
        <dbReference type="ARBA" id="ARBA00022692"/>
    </source>
</evidence>
<sequence length="372" mass="40675">MALQTVTFPIVPVVRTHIIVNSILVAIAVVILGLRLFARIVTGAKLWWDDYLILLAMPLGIGMLVIEGLYAPMGVGRPVTETQPNMVVVLKLTVAYALIYTACITIVKLSILCFYLRVFPSSKLRIATQIVIGLVSLWGLGSLIMFFFVCRPFQATWNPLAEDSCADRISTFLAVGAYNIVSDIVILALPLRTMWTLNTRSQMKVALTVLFLTGLLRVSVVAVCRVITLTHLDVDNATGTMVWADFLATLEANLGIICVSLPMLGPLVIKYTKGQGASKMGRCGLFDQPRQSGSRLRSRKKRPGLETLALQSIYDHGADTNHATTVSVAQPSSPDGSQTQLNPLQRELSGQPRVRGGAILVESKWEIRRSQA</sequence>
<feature type="transmembrane region" description="Helical" evidence="6">
    <location>
        <begin position="93"/>
        <end position="118"/>
    </location>
</feature>
<name>A0A2T4BMM2_9HYPO</name>
<dbReference type="PANTHER" id="PTHR33048:SF161">
    <property type="entry name" value="INTEGRAL MEMBRANE PROTEIN"/>
    <property type="match status" value="1"/>
</dbReference>
<feature type="transmembrane region" description="Helical" evidence="6">
    <location>
        <begin position="169"/>
        <end position="189"/>
    </location>
</feature>
<gene>
    <name evidence="8" type="ORF">BBK36DRAFT_1155331</name>
</gene>
<evidence type="ECO:0000256" key="4">
    <source>
        <dbReference type="ARBA" id="ARBA00023136"/>
    </source>
</evidence>
<feature type="transmembrane region" description="Helical" evidence="6">
    <location>
        <begin position="130"/>
        <end position="149"/>
    </location>
</feature>
<evidence type="ECO:0000256" key="1">
    <source>
        <dbReference type="ARBA" id="ARBA00004141"/>
    </source>
</evidence>
<protein>
    <recommendedName>
        <fullName evidence="7">Rhodopsin domain-containing protein</fullName>
    </recommendedName>
</protein>
<keyword evidence="9" id="KW-1185">Reference proteome</keyword>
<dbReference type="Proteomes" id="UP000241546">
    <property type="component" value="Unassembled WGS sequence"/>
</dbReference>
<feature type="transmembrane region" description="Helical" evidence="6">
    <location>
        <begin position="252"/>
        <end position="272"/>
    </location>
</feature>
<feature type="transmembrane region" description="Helical" evidence="6">
    <location>
        <begin position="18"/>
        <end position="38"/>
    </location>
</feature>
<dbReference type="RefSeq" id="XP_024753850.1">
    <property type="nucleotide sequence ID" value="XM_024893821.1"/>
</dbReference>
<evidence type="ECO:0000313" key="8">
    <source>
        <dbReference type="EMBL" id="PTB70530.1"/>
    </source>
</evidence>
<dbReference type="PANTHER" id="PTHR33048">
    <property type="entry name" value="PTH11-LIKE INTEGRAL MEMBRANE PROTEIN (AFU_ORTHOLOGUE AFUA_5G11245)"/>
    <property type="match status" value="1"/>
</dbReference>
<dbReference type="InterPro" id="IPR049326">
    <property type="entry name" value="Rhodopsin_dom_fungi"/>
</dbReference>
<dbReference type="OrthoDB" id="3529975at2759"/>
<evidence type="ECO:0000259" key="7">
    <source>
        <dbReference type="Pfam" id="PF20684"/>
    </source>
</evidence>
<evidence type="ECO:0000256" key="3">
    <source>
        <dbReference type="ARBA" id="ARBA00022989"/>
    </source>
</evidence>
<evidence type="ECO:0000256" key="5">
    <source>
        <dbReference type="ARBA" id="ARBA00038359"/>
    </source>
</evidence>